<feature type="chain" id="PRO_5008649697" description="DUF3888 domain-containing protein" evidence="1">
    <location>
        <begin position="27"/>
        <end position="133"/>
    </location>
</feature>
<dbReference type="EMBL" id="LYPC01000022">
    <property type="protein sequence ID" value="OCT13383.1"/>
    <property type="molecule type" value="Genomic_DNA"/>
</dbReference>
<dbReference type="AlphaFoldDB" id="A0A1C0ZZ21"/>
<evidence type="ECO:0000256" key="1">
    <source>
        <dbReference type="SAM" id="SignalP"/>
    </source>
</evidence>
<dbReference type="RefSeq" id="WP_065853446.1">
    <property type="nucleotide sequence ID" value="NZ_LYPC01000022.1"/>
</dbReference>
<accession>A0A1C0ZZ21</accession>
<keyword evidence="1" id="KW-0732">Signal</keyword>
<feature type="signal peptide" evidence="1">
    <location>
        <begin position="1"/>
        <end position="26"/>
    </location>
</feature>
<reference evidence="3" key="1">
    <citation type="submission" date="2016-05" db="EMBL/GenBank/DDBJ databases">
        <title>Paenibacillus oryzae. sp. nov., isolated from the rice root.</title>
        <authorList>
            <person name="Zhang J."/>
            <person name="Zhang X."/>
        </authorList>
    </citation>
    <scope>NUCLEOTIDE SEQUENCE [LARGE SCALE GENOMIC DNA]</scope>
    <source>
        <strain evidence="3">KCTC13222</strain>
    </source>
</reference>
<keyword evidence="3" id="KW-1185">Reference proteome</keyword>
<evidence type="ECO:0000313" key="2">
    <source>
        <dbReference type="EMBL" id="OCT13383.1"/>
    </source>
</evidence>
<evidence type="ECO:0000313" key="3">
    <source>
        <dbReference type="Proteomes" id="UP000093309"/>
    </source>
</evidence>
<gene>
    <name evidence="2" type="ORF">A8709_17365</name>
</gene>
<proteinExistence type="predicted"/>
<evidence type="ECO:0008006" key="4">
    <source>
        <dbReference type="Google" id="ProtNLM"/>
    </source>
</evidence>
<dbReference type="Proteomes" id="UP000093309">
    <property type="component" value="Unassembled WGS sequence"/>
</dbReference>
<protein>
    <recommendedName>
        <fullName evidence="4">DUF3888 domain-containing protein</fullName>
    </recommendedName>
</protein>
<name>A0A1C0ZZ21_9BACL</name>
<sequence length="133" mass="15223">MIKHMKQFLVSVTFVLTILFPSSTLAAPSEYLLEEALLQQLHETIQSSLQTIYNEQLAQYKSARIVSINVRETSSKKDPNAHPVDAIHGQTYFEIIVHVVRTNDAYVELYLKNDTVSAKYYLDKFTRGADWGK</sequence>
<dbReference type="STRING" id="512399.A8709_17365"/>
<organism evidence="2 3">
    <name type="scientific">Paenibacillus pectinilyticus</name>
    <dbReference type="NCBI Taxonomy" id="512399"/>
    <lineage>
        <taxon>Bacteria</taxon>
        <taxon>Bacillati</taxon>
        <taxon>Bacillota</taxon>
        <taxon>Bacilli</taxon>
        <taxon>Bacillales</taxon>
        <taxon>Paenibacillaceae</taxon>
        <taxon>Paenibacillus</taxon>
    </lineage>
</organism>
<comment type="caution">
    <text evidence="2">The sequence shown here is derived from an EMBL/GenBank/DDBJ whole genome shotgun (WGS) entry which is preliminary data.</text>
</comment>
<dbReference type="OrthoDB" id="2613554at2"/>